<feature type="transmembrane region" description="Helical" evidence="1">
    <location>
        <begin position="277"/>
        <end position="298"/>
    </location>
</feature>
<feature type="transmembrane region" description="Helical" evidence="1">
    <location>
        <begin position="253"/>
        <end position="271"/>
    </location>
</feature>
<accession>A0A917FCU4</accession>
<evidence type="ECO:0000313" key="2">
    <source>
        <dbReference type="EMBL" id="GGF67069.1"/>
    </source>
</evidence>
<keyword evidence="1" id="KW-1133">Transmembrane helix</keyword>
<keyword evidence="1" id="KW-0812">Transmembrane</keyword>
<dbReference type="Proteomes" id="UP000606044">
    <property type="component" value="Unassembled WGS sequence"/>
</dbReference>
<proteinExistence type="predicted"/>
<name>A0A917FCU4_9HYPH</name>
<comment type="caution">
    <text evidence="2">The sequence shown here is derived from an EMBL/GenBank/DDBJ whole genome shotgun (WGS) entry which is preliminary data.</text>
</comment>
<dbReference type="AlphaFoldDB" id="A0A917FCU4"/>
<gene>
    <name evidence="2" type="ORF">GCM10007301_28400</name>
</gene>
<sequence length="317" mass="33415">MDQLDPVVVQRETEAALAAKDADLAASWLAVAEARRILLPDDLTTRVRAAEAAAHSTYAQMRSFGAGFLTGQPEDLPGFAGAALGDFMVWGDIRDASREGWNLARGEEADELILGLSTVGLALTAGTYATVGGGAPVKAGVSLVKAARRGGRLSAAMGATLTRAVRESVDFAALRRVPDRIAALDGAALKSVVRTDKVRDLGRLLADAGTIEAKAGTKATMEGLRIADGSADMGRMARLAEAKGPQTLALLKSFGRGAFAITGAFLSLIWWGMGATLWLLGAIWTFNALVVALLRPLWRRKRRRRVAVGRLTAVHSG</sequence>
<evidence type="ECO:0000256" key="1">
    <source>
        <dbReference type="SAM" id="Phobius"/>
    </source>
</evidence>
<protein>
    <submittedName>
        <fullName evidence="2">Uncharacterized protein</fullName>
    </submittedName>
</protein>
<keyword evidence="3" id="KW-1185">Reference proteome</keyword>
<dbReference type="RefSeq" id="WP_188579550.1">
    <property type="nucleotide sequence ID" value="NZ_BMCT01000003.1"/>
</dbReference>
<evidence type="ECO:0000313" key="3">
    <source>
        <dbReference type="Proteomes" id="UP000606044"/>
    </source>
</evidence>
<organism evidence="2 3">
    <name type="scientific">Azorhizobium oxalatiphilum</name>
    <dbReference type="NCBI Taxonomy" id="980631"/>
    <lineage>
        <taxon>Bacteria</taxon>
        <taxon>Pseudomonadati</taxon>
        <taxon>Pseudomonadota</taxon>
        <taxon>Alphaproteobacteria</taxon>
        <taxon>Hyphomicrobiales</taxon>
        <taxon>Xanthobacteraceae</taxon>
        <taxon>Azorhizobium</taxon>
    </lineage>
</organism>
<reference evidence="2" key="2">
    <citation type="submission" date="2020-09" db="EMBL/GenBank/DDBJ databases">
        <authorList>
            <person name="Sun Q."/>
            <person name="Sedlacek I."/>
        </authorList>
    </citation>
    <scope>NUCLEOTIDE SEQUENCE</scope>
    <source>
        <strain evidence="2">CCM 7897</strain>
    </source>
</reference>
<dbReference type="EMBL" id="BMCT01000003">
    <property type="protein sequence ID" value="GGF67069.1"/>
    <property type="molecule type" value="Genomic_DNA"/>
</dbReference>
<reference evidence="2" key="1">
    <citation type="journal article" date="2014" name="Int. J. Syst. Evol. Microbiol.">
        <title>Complete genome sequence of Corynebacterium casei LMG S-19264T (=DSM 44701T), isolated from a smear-ripened cheese.</title>
        <authorList>
            <consortium name="US DOE Joint Genome Institute (JGI-PGF)"/>
            <person name="Walter F."/>
            <person name="Albersmeier A."/>
            <person name="Kalinowski J."/>
            <person name="Ruckert C."/>
        </authorList>
    </citation>
    <scope>NUCLEOTIDE SEQUENCE</scope>
    <source>
        <strain evidence="2">CCM 7897</strain>
    </source>
</reference>
<keyword evidence="1" id="KW-0472">Membrane</keyword>